<evidence type="ECO:0000313" key="1">
    <source>
        <dbReference type="EMBL" id="KAK2958896.1"/>
    </source>
</evidence>
<reference evidence="2 3" key="1">
    <citation type="journal article" date="2022" name="bioRxiv">
        <title>Genomics of Preaxostyla Flagellates Illuminates Evolutionary Transitions and the Path Towards Mitochondrial Loss.</title>
        <authorList>
            <person name="Novak L.V.F."/>
            <person name="Treitli S.C."/>
            <person name="Pyrih J."/>
            <person name="Halakuc P."/>
            <person name="Pipaliya S.V."/>
            <person name="Vacek V."/>
            <person name="Brzon O."/>
            <person name="Soukal P."/>
            <person name="Eme L."/>
            <person name="Dacks J.B."/>
            <person name="Karnkowska A."/>
            <person name="Elias M."/>
            <person name="Hampl V."/>
        </authorList>
    </citation>
    <scope>NUCLEOTIDE SEQUENCE [LARGE SCALE GENOMIC DNA]</scope>
    <source>
        <strain evidence="2">NAU3</strain>
        <tissue evidence="2">Gut</tissue>
    </source>
</reference>
<gene>
    <name evidence="2" type="ORF">BLNAU_4367</name>
    <name evidence="1" type="ORF">BLNAU_6145</name>
</gene>
<dbReference type="EMBL" id="JARBJD010000021">
    <property type="protein sequence ID" value="KAK2960712.1"/>
    <property type="molecule type" value="Genomic_DNA"/>
</dbReference>
<keyword evidence="3" id="KW-1185">Reference proteome</keyword>
<evidence type="ECO:0000313" key="3">
    <source>
        <dbReference type="Proteomes" id="UP001281761"/>
    </source>
</evidence>
<dbReference type="EMBL" id="JARBJD010000034">
    <property type="protein sequence ID" value="KAK2958896.1"/>
    <property type="molecule type" value="Genomic_DNA"/>
</dbReference>
<proteinExistence type="predicted"/>
<dbReference type="Proteomes" id="UP001281761">
    <property type="component" value="Unassembled WGS sequence"/>
</dbReference>
<accession>A0ABQ9YAG3</accession>
<organism evidence="2 3">
    <name type="scientific">Blattamonas nauphoetae</name>
    <dbReference type="NCBI Taxonomy" id="2049346"/>
    <lineage>
        <taxon>Eukaryota</taxon>
        <taxon>Metamonada</taxon>
        <taxon>Preaxostyla</taxon>
        <taxon>Oxymonadida</taxon>
        <taxon>Blattamonas</taxon>
    </lineage>
</organism>
<protein>
    <submittedName>
        <fullName evidence="2">Uncharacterized protein</fullName>
    </submittedName>
</protein>
<comment type="caution">
    <text evidence="2">The sequence shown here is derived from an EMBL/GenBank/DDBJ whole genome shotgun (WGS) entry which is preliminary data.</text>
</comment>
<evidence type="ECO:0000313" key="2">
    <source>
        <dbReference type="EMBL" id="KAK2960712.1"/>
    </source>
</evidence>
<name>A0ABQ9YAG3_9EUKA</name>
<sequence length="99" mass="11458">MRKQRRMVADVAIPQNQTHHGVTIQALEMMVVRTQEARPVDHVRRSDRTQADFWFQLRVSTTMNVDIGRTVDLAEQKFKPQRTLEGTLRSAIPSARSEE</sequence>